<evidence type="ECO:0000256" key="2">
    <source>
        <dbReference type="SAM" id="MobiDB-lite"/>
    </source>
</evidence>
<accession>A0A3P8AWJ4</accession>
<dbReference type="EMBL" id="UZAH01030006">
    <property type="protein sequence ID" value="VDP08840.1"/>
    <property type="molecule type" value="Genomic_DNA"/>
</dbReference>
<evidence type="ECO:0000256" key="1">
    <source>
        <dbReference type="SAM" id="Coils"/>
    </source>
</evidence>
<evidence type="ECO:0000313" key="5">
    <source>
        <dbReference type="WBParaSite" id="HPBE_0001742501-mRNA-1"/>
    </source>
</evidence>
<dbReference type="Proteomes" id="UP000050761">
    <property type="component" value="Unassembled WGS sequence"/>
</dbReference>
<name>A0A183G6S8_HELPZ</name>
<feature type="compositionally biased region" description="Polar residues" evidence="2">
    <location>
        <begin position="61"/>
        <end position="84"/>
    </location>
</feature>
<sequence>MERNLTRAEIESAQLMLYNLRLEIDEMENQNREENSLLSVDIDMFSSVQEQQHNDSDHGVTDQQGRRQQNRTLINQGTGQLQDH</sequence>
<reference evidence="5" key="2">
    <citation type="submission" date="2019-09" db="UniProtKB">
        <authorList>
            <consortium name="WormBaseParasite"/>
        </authorList>
    </citation>
    <scope>IDENTIFICATION</scope>
</reference>
<gene>
    <name evidence="3" type="ORF">HPBE_LOCUS17424</name>
</gene>
<feature type="coiled-coil region" evidence="1">
    <location>
        <begin position="10"/>
        <end position="37"/>
    </location>
</feature>
<organism evidence="4 5">
    <name type="scientific">Heligmosomoides polygyrus</name>
    <name type="common">Parasitic roundworm</name>
    <dbReference type="NCBI Taxonomy" id="6339"/>
    <lineage>
        <taxon>Eukaryota</taxon>
        <taxon>Metazoa</taxon>
        <taxon>Ecdysozoa</taxon>
        <taxon>Nematoda</taxon>
        <taxon>Chromadorea</taxon>
        <taxon>Rhabditida</taxon>
        <taxon>Rhabditina</taxon>
        <taxon>Rhabditomorpha</taxon>
        <taxon>Strongyloidea</taxon>
        <taxon>Heligmosomidae</taxon>
        <taxon>Heligmosomoides</taxon>
    </lineage>
</organism>
<evidence type="ECO:0000313" key="4">
    <source>
        <dbReference type="Proteomes" id="UP000050761"/>
    </source>
</evidence>
<keyword evidence="1" id="KW-0175">Coiled coil</keyword>
<evidence type="ECO:0000313" key="3">
    <source>
        <dbReference type="EMBL" id="VDP08840.1"/>
    </source>
</evidence>
<dbReference type="WBParaSite" id="HPBE_0001742501-mRNA-1">
    <property type="protein sequence ID" value="HPBE_0001742501-mRNA-1"/>
    <property type="gene ID" value="HPBE_0001742501"/>
</dbReference>
<dbReference type="AlphaFoldDB" id="A0A183G6S8"/>
<feature type="region of interest" description="Disordered" evidence="2">
    <location>
        <begin position="45"/>
        <end position="84"/>
    </location>
</feature>
<dbReference type="OrthoDB" id="248903at2759"/>
<accession>A0A183G6S8</accession>
<protein>
    <submittedName>
        <fullName evidence="3 5">Uncharacterized protein</fullName>
    </submittedName>
</protein>
<proteinExistence type="predicted"/>
<reference evidence="3 4" key="1">
    <citation type="submission" date="2018-11" db="EMBL/GenBank/DDBJ databases">
        <authorList>
            <consortium name="Pathogen Informatics"/>
        </authorList>
    </citation>
    <scope>NUCLEOTIDE SEQUENCE [LARGE SCALE GENOMIC DNA]</scope>
</reference>
<keyword evidence="4" id="KW-1185">Reference proteome</keyword>